<evidence type="ECO:0000256" key="6">
    <source>
        <dbReference type="ARBA" id="ARBA00022556"/>
    </source>
</evidence>
<protein>
    <recommendedName>
        <fullName evidence="4 11">Lipid-A-disaccharide synthase</fullName>
        <ecNumber evidence="3 11">2.4.1.182</ecNumber>
    </recommendedName>
</protein>
<comment type="caution">
    <text evidence="12">The sequence shown here is derived from an EMBL/GenBank/DDBJ whole genome shotgun (WGS) entry which is preliminary data.</text>
</comment>
<dbReference type="Proteomes" id="UP001139028">
    <property type="component" value="Unassembled WGS sequence"/>
</dbReference>
<evidence type="ECO:0000256" key="1">
    <source>
        <dbReference type="ARBA" id="ARBA00002056"/>
    </source>
</evidence>
<evidence type="ECO:0000256" key="2">
    <source>
        <dbReference type="ARBA" id="ARBA00007868"/>
    </source>
</evidence>
<keyword evidence="9 11" id="KW-0443">Lipid metabolism</keyword>
<sequence length="392" mass="43845">MSEESRPIRIGIVAGEASGDILGAGLMEALKERIPDVQFEGIAGPRMLELGATTLFPMERLSVMGLVEPLKRLPELLKIRGSLRRHFIDNPPDLFIGIDSPDFTLTLEAALKAAGIRTVHYVSPSVWAWRQGRIKKISRAVDHMLTLLPFEASFYRENQVPVTFVGHPLADDIPLQIDVSAARKELGFESDDRVIALLPGSRGGEVRMLGPLFLQTARWCYQRHSNIKFVLPAANQQRFTEIEEQLKGYSELPVTLLEEQSRLAVAAADCVLIASGTATLETMLLKKPMVVTYKMGRLTSMIVARMLHTPWVSLPNLLAQKELVPEILQNDAIPENLGAAIMQYFEDPLLGDHLEREFYELHQQLRRNASKRAAEAVQNLLEKKIDPSSKEL</sequence>
<evidence type="ECO:0000256" key="9">
    <source>
        <dbReference type="ARBA" id="ARBA00023098"/>
    </source>
</evidence>
<evidence type="ECO:0000256" key="4">
    <source>
        <dbReference type="ARBA" id="ARBA00020902"/>
    </source>
</evidence>
<dbReference type="HAMAP" id="MF_00392">
    <property type="entry name" value="LpxB"/>
    <property type="match status" value="1"/>
</dbReference>
<name>A0A9X2J6Z2_9GAMM</name>
<comment type="pathway">
    <text evidence="11">Bacterial outer membrane biogenesis; LPS lipid A biosynthesis.</text>
</comment>
<evidence type="ECO:0000313" key="13">
    <source>
        <dbReference type="Proteomes" id="UP001139028"/>
    </source>
</evidence>
<dbReference type="InterPro" id="IPR003835">
    <property type="entry name" value="Glyco_trans_19"/>
</dbReference>
<keyword evidence="5 11" id="KW-0444">Lipid biosynthesis</keyword>
<accession>A0A9X2J6Z2</accession>
<dbReference type="AlphaFoldDB" id="A0A9X2J6Z2"/>
<evidence type="ECO:0000256" key="11">
    <source>
        <dbReference type="HAMAP-Rule" id="MF_00392"/>
    </source>
</evidence>
<dbReference type="NCBIfam" id="TIGR00215">
    <property type="entry name" value="lpxB"/>
    <property type="match status" value="1"/>
</dbReference>
<evidence type="ECO:0000256" key="8">
    <source>
        <dbReference type="ARBA" id="ARBA00022679"/>
    </source>
</evidence>
<keyword evidence="7 11" id="KW-0328">Glycosyltransferase</keyword>
<dbReference type="PANTHER" id="PTHR30372:SF4">
    <property type="entry name" value="LIPID-A-DISACCHARIDE SYNTHASE, MITOCHONDRIAL-RELATED"/>
    <property type="match status" value="1"/>
</dbReference>
<evidence type="ECO:0000256" key="5">
    <source>
        <dbReference type="ARBA" id="ARBA00022516"/>
    </source>
</evidence>
<dbReference type="PANTHER" id="PTHR30372">
    <property type="entry name" value="LIPID-A-DISACCHARIDE SYNTHASE"/>
    <property type="match status" value="1"/>
</dbReference>
<keyword evidence="8 11" id="KW-0808">Transferase</keyword>
<dbReference type="GO" id="GO:0005543">
    <property type="term" value="F:phospholipid binding"/>
    <property type="evidence" value="ECO:0007669"/>
    <property type="project" value="TreeGrafter"/>
</dbReference>
<evidence type="ECO:0000256" key="10">
    <source>
        <dbReference type="ARBA" id="ARBA00048975"/>
    </source>
</evidence>
<dbReference type="EC" id="2.4.1.182" evidence="3 11"/>
<dbReference type="EMBL" id="JALBWM010000017">
    <property type="protein sequence ID" value="MCO1333931.1"/>
    <property type="molecule type" value="Genomic_DNA"/>
</dbReference>
<dbReference type="GO" id="GO:0008915">
    <property type="term" value="F:lipid-A-disaccharide synthase activity"/>
    <property type="evidence" value="ECO:0007669"/>
    <property type="project" value="UniProtKB-UniRule"/>
</dbReference>
<comment type="similarity">
    <text evidence="2 11">Belongs to the LpxB family.</text>
</comment>
<dbReference type="RefSeq" id="WP_252465381.1">
    <property type="nucleotide sequence ID" value="NZ_JALBWM010000017.1"/>
</dbReference>
<dbReference type="Pfam" id="PF02684">
    <property type="entry name" value="LpxB"/>
    <property type="match status" value="1"/>
</dbReference>
<dbReference type="SUPFAM" id="SSF53756">
    <property type="entry name" value="UDP-Glycosyltransferase/glycogen phosphorylase"/>
    <property type="match status" value="1"/>
</dbReference>
<reference evidence="12" key="1">
    <citation type="journal article" date="2022" name="Arch. Microbiol.">
        <title>Microbulbifer okhotskensis sp. nov., isolated from a deep bottom sediment of the Okhotsk Sea.</title>
        <authorList>
            <person name="Romanenko L."/>
            <person name="Kurilenko V."/>
            <person name="Otstavnykh N."/>
            <person name="Velansky P."/>
            <person name="Isaeva M."/>
            <person name="Mikhailov V."/>
        </authorList>
    </citation>
    <scope>NUCLEOTIDE SEQUENCE</scope>
    <source>
        <strain evidence="12">OS29</strain>
    </source>
</reference>
<comment type="catalytic activity">
    <reaction evidence="10 11">
        <text>a lipid X + a UDP-2-N,3-O-bis[(3R)-3-hydroxyacyl]-alpha-D-glucosamine = a lipid A disaccharide + UDP + H(+)</text>
        <dbReference type="Rhea" id="RHEA:67828"/>
        <dbReference type="ChEBI" id="CHEBI:15378"/>
        <dbReference type="ChEBI" id="CHEBI:58223"/>
        <dbReference type="ChEBI" id="CHEBI:137748"/>
        <dbReference type="ChEBI" id="CHEBI:176338"/>
        <dbReference type="ChEBI" id="CHEBI:176343"/>
        <dbReference type="EC" id="2.4.1.182"/>
    </reaction>
</comment>
<organism evidence="12 13">
    <name type="scientific">Microbulbifer okhotskensis</name>
    <dbReference type="NCBI Taxonomy" id="2926617"/>
    <lineage>
        <taxon>Bacteria</taxon>
        <taxon>Pseudomonadati</taxon>
        <taxon>Pseudomonadota</taxon>
        <taxon>Gammaproteobacteria</taxon>
        <taxon>Cellvibrionales</taxon>
        <taxon>Microbulbiferaceae</taxon>
        <taxon>Microbulbifer</taxon>
    </lineage>
</organism>
<evidence type="ECO:0000256" key="7">
    <source>
        <dbReference type="ARBA" id="ARBA00022676"/>
    </source>
</evidence>
<keyword evidence="13" id="KW-1185">Reference proteome</keyword>
<evidence type="ECO:0000256" key="3">
    <source>
        <dbReference type="ARBA" id="ARBA00012687"/>
    </source>
</evidence>
<keyword evidence="6 11" id="KW-0441">Lipid A biosynthesis</keyword>
<dbReference type="GO" id="GO:0009245">
    <property type="term" value="P:lipid A biosynthetic process"/>
    <property type="evidence" value="ECO:0007669"/>
    <property type="project" value="UniProtKB-UniRule"/>
</dbReference>
<gene>
    <name evidence="11 12" type="primary">lpxB</name>
    <name evidence="12" type="ORF">MO867_06210</name>
</gene>
<evidence type="ECO:0000313" key="12">
    <source>
        <dbReference type="EMBL" id="MCO1333931.1"/>
    </source>
</evidence>
<dbReference type="GO" id="GO:0016020">
    <property type="term" value="C:membrane"/>
    <property type="evidence" value="ECO:0007669"/>
    <property type="project" value="GOC"/>
</dbReference>
<proteinExistence type="inferred from homology"/>
<comment type="function">
    <text evidence="1 11">Condensation of UDP-2,3-diacylglucosamine and 2,3-diacylglucosamine-1-phosphate to form lipid A disaccharide, a precursor of lipid A, a phosphorylated glycolipid that anchors the lipopolysaccharide to the outer membrane of the cell.</text>
</comment>